<dbReference type="InterPro" id="IPR000089">
    <property type="entry name" value="Biotin_lipoyl"/>
</dbReference>
<dbReference type="CDD" id="cd06850">
    <property type="entry name" value="biotinyl_domain"/>
    <property type="match status" value="1"/>
</dbReference>
<dbReference type="KEGG" id="nao:Y958_14035"/>
<keyword evidence="12" id="KW-1185">Reference proteome</keyword>
<organism evidence="11 12">
    <name type="scientific">Nitrospirillum viridazoti CBAmc</name>
    <dbReference type="NCBI Taxonomy" id="1441467"/>
    <lineage>
        <taxon>Bacteria</taxon>
        <taxon>Pseudomonadati</taxon>
        <taxon>Pseudomonadota</taxon>
        <taxon>Alphaproteobacteria</taxon>
        <taxon>Rhodospirillales</taxon>
        <taxon>Azospirillaceae</taxon>
        <taxon>Nitrospirillum</taxon>
        <taxon>Nitrospirillum viridazoti</taxon>
    </lineage>
</organism>
<dbReference type="UniPathway" id="UPA00094"/>
<dbReference type="InterPro" id="IPR001882">
    <property type="entry name" value="Biotin_BS"/>
</dbReference>
<evidence type="ECO:0000256" key="6">
    <source>
        <dbReference type="ARBA" id="ARBA00023098"/>
    </source>
</evidence>
<comment type="function">
    <text evidence="1 9">This protein is a component of the acetyl coenzyme A carboxylase complex; first, biotin carboxylase catalyzes the carboxylation of the carrier protein and then the transcarboxylase transfers the carboxyl group to form malonyl-CoA.</text>
</comment>
<dbReference type="PROSITE" id="PS00188">
    <property type="entry name" value="BIOTIN"/>
    <property type="match status" value="1"/>
</dbReference>
<dbReference type="InterPro" id="IPR050709">
    <property type="entry name" value="Biotin_Carboxyl_Carrier/Decarb"/>
</dbReference>
<keyword evidence="8 9" id="KW-0092">Biotin</keyword>
<evidence type="ECO:0000256" key="7">
    <source>
        <dbReference type="ARBA" id="ARBA00023160"/>
    </source>
</evidence>
<evidence type="ECO:0000259" key="10">
    <source>
        <dbReference type="PROSITE" id="PS50968"/>
    </source>
</evidence>
<evidence type="ECO:0000313" key="11">
    <source>
        <dbReference type="EMBL" id="ASG22099.1"/>
    </source>
</evidence>
<accession>A0A248JU18</accession>
<dbReference type="GO" id="GO:0009317">
    <property type="term" value="C:acetyl-CoA carboxylase complex"/>
    <property type="evidence" value="ECO:0007669"/>
    <property type="project" value="InterPro"/>
</dbReference>
<dbReference type="Gene3D" id="2.40.50.100">
    <property type="match status" value="1"/>
</dbReference>
<dbReference type="PRINTS" id="PR01071">
    <property type="entry name" value="ACOABIOTINCC"/>
</dbReference>
<evidence type="ECO:0000256" key="8">
    <source>
        <dbReference type="ARBA" id="ARBA00023267"/>
    </source>
</evidence>
<reference evidence="11 12" key="1">
    <citation type="submission" date="2017-06" db="EMBL/GenBank/DDBJ databases">
        <title>Complete genome sequence of Nitrospirillum amazonense strain CBAmC, an endophytic nitrogen-fixing and plant growth-promoting bacterium, isolated from sugarcane.</title>
        <authorList>
            <person name="Schwab S."/>
            <person name="dos Santos Teixeira K.R."/>
            <person name="Simoes Araujo J.L."/>
            <person name="Soares Vidal M."/>
            <person name="Borges de Freitas H.R."/>
            <person name="Rivello Crivelaro A.L."/>
            <person name="Bueno de Camargo Nunes A."/>
            <person name="dos Santos C.M."/>
            <person name="Palmeira da Silva Rosa D."/>
            <person name="da Silva Padilha D."/>
            <person name="da Silva E."/>
            <person name="Araujo Terra L."/>
            <person name="Soares Mendes V."/>
            <person name="Farinelli L."/>
            <person name="Magalhaes Cruz L."/>
            <person name="Baldani J.I."/>
        </authorList>
    </citation>
    <scope>NUCLEOTIDE SEQUENCE [LARGE SCALE GENOMIC DNA]</scope>
    <source>
        <strain evidence="11 12">CBAmC</strain>
    </source>
</reference>
<evidence type="ECO:0000256" key="9">
    <source>
        <dbReference type="RuleBase" id="RU364072"/>
    </source>
</evidence>
<dbReference type="PANTHER" id="PTHR45266">
    <property type="entry name" value="OXALOACETATE DECARBOXYLASE ALPHA CHAIN"/>
    <property type="match status" value="1"/>
</dbReference>
<sequence>MATFELDSEFVRKLAELLGETGLTEIEYAEGEKRIRLSRAAPAAMAPVAVAAAPVAAAPATAPVAAVPPAQHPGAVKSPMVGTAYLAPEPGAGTFVKVGDAVKVGQTLLIIEAMKVMNPIKATKAGTVTQIQVGDAQPVEYGEVLLIIE</sequence>
<evidence type="ECO:0000256" key="4">
    <source>
        <dbReference type="ARBA" id="ARBA00022516"/>
    </source>
</evidence>
<keyword evidence="4 9" id="KW-0444">Lipid biosynthesis</keyword>
<evidence type="ECO:0000256" key="3">
    <source>
        <dbReference type="ARBA" id="ARBA00017562"/>
    </source>
</evidence>
<name>A0A248JU18_9PROT</name>
<gene>
    <name evidence="11" type="primary">accB</name>
    <name evidence="11" type="ORF">Y958_14035</name>
</gene>
<protein>
    <recommendedName>
        <fullName evidence="3 9">Biotin carboxyl carrier protein of acetyl-CoA carboxylase</fullName>
    </recommendedName>
</protein>
<dbReference type="PROSITE" id="PS50968">
    <property type="entry name" value="BIOTINYL_LIPOYL"/>
    <property type="match status" value="1"/>
</dbReference>
<proteinExistence type="predicted"/>
<dbReference type="RefSeq" id="WP_088872723.1">
    <property type="nucleotide sequence ID" value="NZ_CP022111.1"/>
</dbReference>
<dbReference type="NCBIfam" id="TIGR00531">
    <property type="entry name" value="BCCP"/>
    <property type="match status" value="1"/>
</dbReference>
<dbReference type="InterPro" id="IPR001249">
    <property type="entry name" value="AcCoA_biotinCC"/>
</dbReference>
<keyword evidence="5 9" id="KW-0276">Fatty acid metabolism</keyword>
<dbReference type="EMBL" id="CP022111">
    <property type="protein sequence ID" value="ASG22099.1"/>
    <property type="molecule type" value="Genomic_DNA"/>
</dbReference>
<dbReference type="FunFam" id="2.40.50.100:FF:000003">
    <property type="entry name" value="Acetyl-CoA carboxylase biotin carboxyl carrier protein"/>
    <property type="match status" value="1"/>
</dbReference>
<dbReference type="InterPro" id="IPR011053">
    <property type="entry name" value="Single_hybrid_motif"/>
</dbReference>
<evidence type="ECO:0000256" key="5">
    <source>
        <dbReference type="ARBA" id="ARBA00022832"/>
    </source>
</evidence>
<evidence type="ECO:0000256" key="1">
    <source>
        <dbReference type="ARBA" id="ARBA00003761"/>
    </source>
</evidence>
<dbReference type="PANTHER" id="PTHR45266:SF3">
    <property type="entry name" value="OXALOACETATE DECARBOXYLASE ALPHA CHAIN"/>
    <property type="match status" value="1"/>
</dbReference>
<evidence type="ECO:0000256" key="2">
    <source>
        <dbReference type="ARBA" id="ARBA00005194"/>
    </source>
</evidence>
<feature type="domain" description="Lipoyl-binding" evidence="10">
    <location>
        <begin position="73"/>
        <end position="149"/>
    </location>
</feature>
<dbReference type="GO" id="GO:0006633">
    <property type="term" value="P:fatty acid biosynthetic process"/>
    <property type="evidence" value="ECO:0007669"/>
    <property type="project" value="UniProtKB-UniPathway"/>
</dbReference>
<keyword evidence="7 9" id="KW-0275">Fatty acid biosynthesis</keyword>
<dbReference type="SUPFAM" id="SSF51230">
    <property type="entry name" value="Single hybrid motif"/>
    <property type="match status" value="1"/>
</dbReference>
<comment type="pathway">
    <text evidence="2 9">Lipid metabolism; fatty acid biosynthesis.</text>
</comment>
<dbReference type="Pfam" id="PF00364">
    <property type="entry name" value="Biotin_lipoyl"/>
    <property type="match status" value="1"/>
</dbReference>
<dbReference type="Proteomes" id="UP000197153">
    <property type="component" value="Chromosome 2"/>
</dbReference>
<dbReference type="AlphaFoldDB" id="A0A248JU18"/>
<evidence type="ECO:0000313" key="12">
    <source>
        <dbReference type="Proteomes" id="UP000197153"/>
    </source>
</evidence>
<dbReference type="GO" id="GO:0003989">
    <property type="term" value="F:acetyl-CoA carboxylase activity"/>
    <property type="evidence" value="ECO:0007669"/>
    <property type="project" value="InterPro"/>
</dbReference>
<keyword evidence="6 9" id="KW-0443">Lipid metabolism</keyword>